<dbReference type="EC" id="2.3.1.-" evidence="2"/>
<dbReference type="PROSITE" id="PS51186">
    <property type="entry name" value="GNAT"/>
    <property type="match status" value="1"/>
</dbReference>
<dbReference type="Pfam" id="PF13530">
    <property type="entry name" value="SCP2_2"/>
    <property type="match status" value="1"/>
</dbReference>
<dbReference type="Gene3D" id="3.30.1050.10">
    <property type="entry name" value="SCP2 sterol-binding domain"/>
    <property type="match status" value="1"/>
</dbReference>
<dbReference type="Pfam" id="PF13527">
    <property type="entry name" value="Acetyltransf_9"/>
    <property type="match status" value="1"/>
</dbReference>
<organism evidence="2 3">
    <name type="scientific">Halothermothrix orenii (strain H 168 / OCM 544 / DSM 9562)</name>
    <dbReference type="NCBI Taxonomy" id="373903"/>
    <lineage>
        <taxon>Bacteria</taxon>
        <taxon>Bacillati</taxon>
        <taxon>Bacillota</taxon>
        <taxon>Clostridia</taxon>
        <taxon>Halanaerobiales</taxon>
        <taxon>Halothermotrichaceae</taxon>
        <taxon>Halothermothrix</taxon>
    </lineage>
</organism>
<keyword evidence="2" id="KW-0808">Transferase</keyword>
<evidence type="ECO:0000313" key="2">
    <source>
        <dbReference type="EMBL" id="ACL69042.1"/>
    </source>
</evidence>
<keyword evidence="3" id="KW-1185">Reference proteome</keyword>
<dbReference type="HOGENOM" id="CLU_050659_1_1_9"/>
<dbReference type="InterPro" id="IPR025559">
    <property type="entry name" value="Eis_dom"/>
</dbReference>
<dbReference type="InterPro" id="IPR051554">
    <property type="entry name" value="Acetyltransferase_Eis"/>
</dbReference>
<protein>
    <submittedName>
        <fullName evidence="2">Acetyltransferase</fullName>
        <ecNumber evidence="2">2.3.1.-</ecNumber>
    </submittedName>
</protein>
<gene>
    <name evidence="2" type="ordered locus">Hore_02810</name>
</gene>
<accession>B8D1G5</accession>
<dbReference type="Proteomes" id="UP000000719">
    <property type="component" value="Chromosome"/>
</dbReference>
<dbReference type="SUPFAM" id="SSF55729">
    <property type="entry name" value="Acyl-CoA N-acyltransferases (Nat)"/>
    <property type="match status" value="1"/>
</dbReference>
<dbReference type="STRING" id="373903.Hore_02810"/>
<dbReference type="InterPro" id="IPR000182">
    <property type="entry name" value="GNAT_dom"/>
</dbReference>
<dbReference type="GO" id="GO:0030649">
    <property type="term" value="P:aminoglycoside antibiotic catabolic process"/>
    <property type="evidence" value="ECO:0007669"/>
    <property type="project" value="TreeGrafter"/>
</dbReference>
<dbReference type="Gene3D" id="3.40.630.30">
    <property type="match status" value="2"/>
</dbReference>
<sequence>MEKIKYRNISKDEEHKFFQFTSYSFKMEEGAGMYKKGEKLPETIGEKKGLFKGDELVCCYQLYEVDCKTRGTWFKTGGIGDVASPPHNRRKGYVGKMLTYALEEMKERKIRFSALWPFSYSFYRKYGWEQGTASLHIVLEPSSLKFTEDSIKGKFKQVNAEEYSLLNNIYNTFYKGYDLGIKRDKTWWVNRVFKSGDKNRFGYIWEENGKPQGYIIYSASKGPNGYWENRIHVREIIGIDIPSFLQLFRFIYYHDSQCREVGMMLPFDFPLLKILPEPRIKTYEVRPGVMIRIVDIQQVLNKITYPNQVKAGFTFRVFDETAPWNNGIFRLEVSDGKGECSQISGDEGDFSIKINHLSSILAGFMTPAEVYSLGYLDTDNDKIIKILEKIFPPRQTFFTGYF</sequence>
<proteinExistence type="predicted"/>
<dbReference type="InterPro" id="IPR036527">
    <property type="entry name" value="SCP2_sterol-bd_dom_sf"/>
</dbReference>
<dbReference type="InterPro" id="IPR016181">
    <property type="entry name" value="Acyl_CoA_acyltransferase"/>
</dbReference>
<name>B8D1G5_HALOH</name>
<evidence type="ECO:0000259" key="1">
    <source>
        <dbReference type="PROSITE" id="PS51186"/>
    </source>
</evidence>
<dbReference type="PANTHER" id="PTHR37817:SF1">
    <property type="entry name" value="N-ACETYLTRANSFERASE EIS"/>
    <property type="match status" value="1"/>
</dbReference>
<reference evidence="2 3" key="1">
    <citation type="journal article" date="2009" name="PLoS ONE">
        <title>Genome analysis of the anaerobic thermohalophilic bacterium Halothermothrix orenii.</title>
        <authorList>
            <person name="Mavromatis K."/>
            <person name="Ivanova N."/>
            <person name="Anderson I."/>
            <person name="Lykidis A."/>
            <person name="Hooper S.D."/>
            <person name="Sun H."/>
            <person name="Kunin V."/>
            <person name="Lapidus A."/>
            <person name="Hugenholtz P."/>
            <person name="Patel B."/>
            <person name="Kyrpides N.C."/>
        </authorList>
    </citation>
    <scope>NUCLEOTIDE SEQUENCE [LARGE SCALE GENOMIC DNA]</scope>
    <source>
        <strain evidence="3">H 168 / OCM 544 / DSM 9562</strain>
    </source>
</reference>
<keyword evidence="2" id="KW-0012">Acyltransferase</keyword>
<evidence type="ECO:0000313" key="3">
    <source>
        <dbReference type="Proteomes" id="UP000000719"/>
    </source>
</evidence>
<dbReference type="RefSeq" id="WP_012635230.1">
    <property type="nucleotide sequence ID" value="NC_011899.1"/>
</dbReference>
<dbReference type="Pfam" id="PF17668">
    <property type="entry name" value="Acetyltransf_17"/>
    <property type="match status" value="1"/>
</dbReference>
<dbReference type="KEGG" id="hor:Hore_02810"/>
<feature type="domain" description="N-acetyltransferase" evidence="1">
    <location>
        <begin position="4"/>
        <end position="149"/>
    </location>
</feature>
<dbReference type="OrthoDB" id="9768284at2"/>
<dbReference type="eggNOG" id="COG4552">
    <property type="taxonomic scope" value="Bacteria"/>
</dbReference>
<dbReference type="InterPro" id="IPR041380">
    <property type="entry name" value="Acetyltransf_17"/>
</dbReference>
<dbReference type="PANTHER" id="PTHR37817">
    <property type="entry name" value="N-ACETYLTRANSFERASE EIS"/>
    <property type="match status" value="1"/>
</dbReference>
<dbReference type="GO" id="GO:0034069">
    <property type="term" value="F:aminoglycoside N-acetyltransferase activity"/>
    <property type="evidence" value="ECO:0007669"/>
    <property type="project" value="TreeGrafter"/>
</dbReference>
<dbReference type="EMBL" id="CP001098">
    <property type="protein sequence ID" value="ACL69042.1"/>
    <property type="molecule type" value="Genomic_DNA"/>
</dbReference>
<dbReference type="AlphaFoldDB" id="B8D1G5"/>
<dbReference type="SUPFAM" id="SSF55718">
    <property type="entry name" value="SCP-like"/>
    <property type="match status" value="1"/>
</dbReference>